<evidence type="ECO:0000313" key="1">
    <source>
        <dbReference type="EMBL" id="GBM87324.1"/>
    </source>
</evidence>
<sequence length="96" mass="11326">MTSQSQTSKFARRYGDELDILHTVDFIWNRMMVRRYSSSTQYLGTRRHLGMTETGKPVFSHQYRQERYVLVRVTEGHVSTLGSDFDAKIYNTKRIS</sequence>
<organism evidence="1 2">
    <name type="scientific">Araneus ventricosus</name>
    <name type="common">Orbweaver spider</name>
    <name type="synonym">Epeira ventricosa</name>
    <dbReference type="NCBI Taxonomy" id="182803"/>
    <lineage>
        <taxon>Eukaryota</taxon>
        <taxon>Metazoa</taxon>
        <taxon>Ecdysozoa</taxon>
        <taxon>Arthropoda</taxon>
        <taxon>Chelicerata</taxon>
        <taxon>Arachnida</taxon>
        <taxon>Araneae</taxon>
        <taxon>Araneomorphae</taxon>
        <taxon>Entelegynae</taxon>
        <taxon>Araneoidea</taxon>
        <taxon>Araneidae</taxon>
        <taxon>Araneus</taxon>
    </lineage>
</organism>
<reference evidence="1 2" key="1">
    <citation type="journal article" date="2019" name="Sci. Rep.">
        <title>Orb-weaving spider Araneus ventricosus genome elucidates the spidroin gene catalogue.</title>
        <authorList>
            <person name="Kono N."/>
            <person name="Nakamura H."/>
            <person name="Ohtoshi R."/>
            <person name="Moran D.A.P."/>
            <person name="Shinohara A."/>
            <person name="Yoshida Y."/>
            <person name="Fujiwara M."/>
            <person name="Mori M."/>
            <person name="Tomita M."/>
            <person name="Arakawa K."/>
        </authorList>
    </citation>
    <scope>NUCLEOTIDE SEQUENCE [LARGE SCALE GENOMIC DNA]</scope>
</reference>
<proteinExistence type="predicted"/>
<accession>A0A4Y2JBM1</accession>
<gene>
    <name evidence="1" type="ORF">AVEN_53504_1</name>
</gene>
<dbReference type="EMBL" id="BGPR01003373">
    <property type="protein sequence ID" value="GBM87324.1"/>
    <property type="molecule type" value="Genomic_DNA"/>
</dbReference>
<name>A0A4Y2JBM1_ARAVE</name>
<evidence type="ECO:0000313" key="2">
    <source>
        <dbReference type="Proteomes" id="UP000499080"/>
    </source>
</evidence>
<dbReference type="Proteomes" id="UP000499080">
    <property type="component" value="Unassembled WGS sequence"/>
</dbReference>
<dbReference type="AlphaFoldDB" id="A0A4Y2JBM1"/>
<protein>
    <submittedName>
        <fullName evidence="1">Uncharacterized protein</fullName>
    </submittedName>
</protein>
<comment type="caution">
    <text evidence="1">The sequence shown here is derived from an EMBL/GenBank/DDBJ whole genome shotgun (WGS) entry which is preliminary data.</text>
</comment>
<keyword evidence="2" id="KW-1185">Reference proteome</keyword>